<dbReference type="EMBL" id="MK509260">
    <property type="protein sequence ID" value="QCO92434.1"/>
    <property type="molecule type" value="Genomic_DNA"/>
</dbReference>
<dbReference type="EMBL" id="MK509187">
    <property type="protein sequence ID" value="QCO92183.1"/>
    <property type="molecule type" value="Genomic_DNA"/>
</dbReference>
<evidence type="ECO:0000313" key="3">
    <source>
        <dbReference type="EMBL" id="QCO92434.1"/>
    </source>
</evidence>
<dbReference type="InterPro" id="IPR041256">
    <property type="entry name" value="CdiI_4"/>
</dbReference>
<evidence type="ECO:0000313" key="5">
    <source>
        <dbReference type="EMBL" id="QCO92611.1"/>
    </source>
</evidence>
<name>A0A4P8GEC0_PSEAI</name>
<proteinExistence type="predicted"/>
<dbReference type="EMBL" id="MK509313">
    <property type="protein sequence ID" value="QCO92611.1"/>
    <property type="molecule type" value="Genomic_DNA"/>
</dbReference>
<organism evidence="4">
    <name type="scientific">Pseudomonas aeruginosa</name>
    <dbReference type="NCBI Taxonomy" id="287"/>
    <lineage>
        <taxon>Bacteria</taxon>
        <taxon>Pseudomonadati</taxon>
        <taxon>Pseudomonadota</taxon>
        <taxon>Gammaproteobacteria</taxon>
        <taxon>Pseudomonadales</taxon>
        <taxon>Pseudomonadaceae</taxon>
        <taxon>Pseudomonas</taxon>
    </lineage>
</organism>
<evidence type="ECO:0000259" key="1">
    <source>
        <dbReference type="Pfam" id="PF18624"/>
    </source>
</evidence>
<evidence type="ECO:0000313" key="6">
    <source>
        <dbReference type="EMBL" id="QCO92743.1"/>
    </source>
</evidence>
<accession>A0A4P8GEC0</accession>
<reference evidence="4" key="1">
    <citation type="journal article" date="2019" name="J. Bacteriol.">
        <title>Diversity of Pseudomonas aeruginosa contact-dependent growth inhibition systems.</title>
        <authorList>
            <person name="Allen J.P."/>
            <person name="Hauser A.R."/>
        </authorList>
    </citation>
    <scope>NUCLEOTIDE SEQUENCE</scope>
    <source>
        <strain evidence="2">PABL006</strain>
        <strain evidence="3">PABL053</strain>
        <strain evidence="4">PABL063</strain>
        <strain evidence="5">PABL083</strain>
        <strain evidence="6">PABL106</strain>
    </source>
</reference>
<evidence type="ECO:0000313" key="2">
    <source>
        <dbReference type="EMBL" id="QCO92183.1"/>
    </source>
</evidence>
<dbReference type="EMBL" id="MK509278">
    <property type="protein sequence ID" value="QCO92490.1"/>
    <property type="molecule type" value="Genomic_DNA"/>
</dbReference>
<gene>
    <name evidence="4" type="primary">cdiIo2</name>
</gene>
<dbReference type="AlphaFoldDB" id="A0A4P8GEC0"/>
<evidence type="ECO:0000313" key="4">
    <source>
        <dbReference type="EMBL" id="QCO92490.1"/>
    </source>
</evidence>
<dbReference type="NCBIfam" id="NF033826">
    <property type="entry name" value="immun_CdiI"/>
    <property type="match status" value="1"/>
</dbReference>
<protein>
    <submittedName>
        <fullName evidence="4">CdiIo2</fullName>
    </submittedName>
</protein>
<feature type="domain" description="CDI immunity protein" evidence="1">
    <location>
        <begin position="17"/>
        <end position="117"/>
    </location>
</feature>
<sequence>MLVKELFGQPYSESDPYWVVKGYFDRMYDDGYFIEAVGYIVKRWGVSTDGAYCNFPDENSPFDEEHFEGVEFSYGYPPKDEDTIVVSEAVCSKFIRLACEKYLQRHPEDTEKVKELLDKLSF</sequence>
<dbReference type="Pfam" id="PF18624">
    <property type="entry name" value="CdiI_4"/>
    <property type="match status" value="1"/>
</dbReference>
<dbReference type="CDD" id="cd20688">
    <property type="entry name" value="CdiI_Ecoli_Nm-like"/>
    <property type="match status" value="1"/>
</dbReference>
<dbReference type="EMBL" id="MK509350">
    <property type="protein sequence ID" value="QCO92743.1"/>
    <property type="molecule type" value="Genomic_DNA"/>
</dbReference>